<gene>
    <name evidence="4" type="ORF">EYC82_01710</name>
</gene>
<evidence type="ECO:0000259" key="3">
    <source>
        <dbReference type="Pfam" id="PF13511"/>
    </source>
</evidence>
<proteinExistence type="predicted"/>
<keyword evidence="2" id="KW-0732">Signal</keyword>
<evidence type="ECO:0000256" key="1">
    <source>
        <dbReference type="SAM" id="MobiDB-lite"/>
    </source>
</evidence>
<feature type="chain" id="PRO_5047333488" evidence="2">
    <location>
        <begin position="20"/>
        <end position="101"/>
    </location>
</feature>
<dbReference type="InterPro" id="IPR025392">
    <property type="entry name" value="DUF4124"/>
</dbReference>
<accession>A0ABT3T1D3</accession>
<feature type="region of interest" description="Disordered" evidence="1">
    <location>
        <begin position="56"/>
        <end position="79"/>
    </location>
</feature>
<dbReference type="EMBL" id="SHNO01000001">
    <property type="protein sequence ID" value="MCX2976072.1"/>
    <property type="molecule type" value="Genomic_DNA"/>
</dbReference>
<protein>
    <submittedName>
        <fullName evidence="4">DUF4124 domain-containing protein</fullName>
    </submittedName>
</protein>
<comment type="caution">
    <text evidence="4">The sequence shown here is derived from an EMBL/GenBank/DDBJ whole genome shotgun (WGS) entry which is preliminary data.</text>
</comment>
<feature type="domain" description="DUF4124" evidence="3">
    <location>
        <begin position="10"/>
        <end position="63"/>
    </location>
</feature>
<sequence>MKQLMVILVLATLPLAVRADMYMCVDPQTGATSFTDKACKGAASQQEIKVNAINPGGVRQASQPRTRDKAWRSQVDARKTGTDFNSERRAIYRGKSLTAAN</sequence>
<dbReference type="RefSeq" id="WP_279247825.1">
    <property type="nucleotide sequence ID" value="NZ_SHNO01000001.1"/>
</dbReference>
<dbReference type="Proteomes" id="UP001143304">
    <property type="component" value="Unassembled WGS sequence"/>
</dbReference>
<name>A0ABT3T1D3_9GAMM</name>
<keyword evidence="5" id="KW-1185">Reference proteome</keyword>
<reference evidence="4" key="1">
    <citation type="submission" date="2019-02" db="EMBL/GenBank/DDBJ databases">
        <authorList>
            <person name="Li S.-H."/>
        </authorList>
    </citation>
    <scope>NUCLEOTIDE SEQUENCE</scope>
    <source>
        <strain evidence="4">IMCC11814</strain>
    </source>
</reference>
<feature type="signal peptide" evidence="2">
    <location>
        <begin position="1"/>
        <end position="19"/>
    </location>
</feature>
<dbReference type="Pfam" id="PF13511">
    <property type="entry name" value="DUF4124"/>
    <property type="match status" value="1"/>
</dbReference>
<evidence type="ECO:0000313" key="5">
    <source>
        <dbReference type="Proteomes" id="UP001143304"/>
    </source>
</evidence>
<evidence type="ECO:0000256" key="2">
    <source>
        <dbReference type="SAM" id="SignalP"/>
    </source>
</evidence>
<organism evidence="4 5">
    <name type="scientific">Candidatus Marimicrobium litorale</name>
    <dbReference type="NCBI Taxonomy" id="2518991"/>
    <lineage>
        <taxon>Bacteria</taxon>
        <taxon>Pseudomonadati</taxon>
        <taxon>Pseudomonadota</taxon>
        <taxon>Gammaproteobacteria</taxon>
        <taxon>Cellvibrionales</taxon>
        <taxon>Halieaceae</taxon>
        <taxon>Marimicrobium</taxon>
    </lineage>
</organism>
<feature type="compositionally biased region" description="Basic and acidic residues" evidence="1">
    <location>
        <begin position="65"/>
        <end position="79"/>
    </location>
</feature>
<evidence type="ECO:0000313" key="4">
    <source>
        <dbReference type="EMBL" id="MCX2976072.1"/>
    </source>
</evidence>